<evidence type="ECO:0000256" key="6">
    <source>
        <dbReference type="PROSITE-ProRule" id="PRU01248"/>
    </source>
</evidence>
<dbReference type="PROSITE" id="PS51898">
    <property type="entry name" value="TYR_RECOMBINASE"/>
    <property type="match status" value="1"/>
</dbReference>
<keyword evidence="10" id="KW-1185">Reference proteome</keyword>
<proteinExistence type="inferred from homology"/>
<dbReference type="PROSITE" id="PS51900">
    <property type="entry name" value="CB"/>
    <property type="match status" value="1"/>
</dbReference>
<dbReference type="RefSeq" id="WP_162362634.1">
    <property type="nucleotide sequence ID" value="NZ_CP047591.1"/>
</dbReference>
<dbReference type="PANTHER" id="PTHR30349">
    <property type="entry name" value="PHAGE INTEGRASE-RELATED"/>
    <property type="match status" value="1"/>
</dbReference>
<sequence length="384" mass="44572">MPGTYRKRGKDSYLLEVCIGTDYTGKPNRYNTTVHCKSPKEADKALAKFYAECEAGNYAKESNFTIGQLCDLYMKEHAKHSVKASTYSKYEVLIRNQIKPYIEKRKANKATVLQLQQWVNNLYESGLSNKSVHCAFSLLRTIFTTAKKWQLISVNPCEDVTLKPLRAAEADFYNRTEVLILIDKIMALDTDELTYKVAIMLDLFTGLRASEICGLKWEDINWSEKSLTVERNRSYVHGFGIVEDSPKTKKSQRTISIPELCTKLLKEYQLYQKKEKIRLGSKWNDSSYIFVNEFGEPIFPRNINRWFPNFIKREGLRKITFHQLRHTHTSILDYLGVSEVQISKRLGHSQLSTTRNTYTHIFNNSDQEAAQKMDDYFSKLISQK</sequence>
<dbReference type="Gene3D" id="1.10.443.10">
    <property type="entry name" value="Intergrase catalytic core"/>
    <property type="match status" value="1"/>
</dbReference>
<dbReference type="InterPro" id="IPR013762">
    <property type="entry name" value="Integrase-like_cat_sf"/>
</dbReference>
<dbReference type="InterPro" id="IPR010998">
    <property type="entry name" value="Integrase_recombinase_N"/>
</dbReference>
<feature type="domain" description="Tyr recombinase" evidence="7">
    <location>
        <begin position="168"/>
        <end position="371"/>
    </location>
</feature>
<dbReference type="PANTHER" id="PTHR30349:SF64">
    <property type="entry name" value="PROPHAGE INTEGRASE INTD-RELATED"/>
    <property type="match status" value="1"/>
</dbReference>
<evidence type="ECO:0000259" key="8">
    <source>
        <dbReference type="PROSITE" id="PS51900"/>
    </source>
</evidence>
<dbReference type="CDD" id="cd01189">
    <property type="entry name" value="INT_ICEBs1_C_like"/>
    <property type="match status" value="1"/>
</dbReference>
<evidence type="ECO:0000256" key="5">
    <source>
        <dbReference type="ARBA" id="ARBA00023172"/>
    </source>
</evidence>
<dbReference type="InterPro" id="IPR050090">
    <property type="entry name" value="Tyrosine_recombinase_XerCD"/>
</dbReference>
<evidence type="ECO:0000256" key="4">
    <source>
        <dbReference type="ARBA" id="ARBA00023125"/>
    </source>
</evidence>
<dbReference type="Pfam" id="PF00589">
    <property type="entry name" value="Phage_integrase"/>
    <property type="match status" value="1"/>
</dbReference>
<comment type="function">
    <text evidence="1">Site-specific tyrosine recombinase, which acts by catalyzing the cutting and rejoining of the recombining DNA molecules.</text>
</comment>
<dbReference type="Proteomes" id="UP000463883">
    <property type="component" value="Chromosome"/>
</dbReference>
<reference evidence="9 10" key="1">
    <citation type="submission" date="2020-01" db="EMBL/GenBank/DDBJ databases">
        <title>Genomic analysis of Aminipila sp. CBA3637.</title>
        <authorList>
            <person name="Kim Y.B."/>
            <person name="Roh S.W."/>
        </authorList>
    </citation>
    <scope>NUCLEOTIDE SEQUENCE [LARGE SCALE GENOMIC DNA]</scope>
    <source>
        <strain evidence="9 10">CBA3637</strain>
    </source>
</reference>
<dbReference type="InterPro" id="IPR002104">
    <property type="entry name" value="Integrase_catalytic"/>
</dbReference>
<keyword evidence="4 6" id="KW-0238">DNA-binding</keyword>
<dbReference type="GO" id="GO:0015074">
    <property type="term" value="P:DNA integration"/>
    <property type="evidence" value="ECO:0007669"/>
    <property type="project" value="UniProtKB-KW"/>
</dbReference>
<dbReference type="InterPro" id="IPR011010">
    <property type="entry name" value="DNA_brk_join_enz"/>
</dbReference>
<feature type="domain" description="Core-binding (CB)" evidence="8">
    <location>
        <begin position="64"/>
        <end position="147"/>
    </location>
</feature>
<evidence type="ECO:0000313" key="9">
    <source>
        <dbReference type="EMBL" id="QHI72867.1"/>
    </source>
</evidence>
<dbReference type="GO" id="GO:0006310">
    <property type="term" value="P:DNA recombination"/>
    <property type="evidence" value="ECO:0007669"/>
    <property type="project" value="UniProtKB-KW"/>
</dbReference>
<name>A0A6P1MG44_9FIRM</name>
<evidence type="ECO:0000259" key="7">
    <source>
        <dbReference type="PROSITE" id="PS51898"/>
    </source>
</evidence>
<evidence type="ECO:0000313" key="10">
    <source>
        <dbReference type="Proteomes" id="UP000463883"/>
    </source>
</evidence>
<accession>A0A6P1MG44</accession>
<evidence type="ECO:0000256" key="1">
    <source>
        <dbReference type="ARBA" id="ARBA00003283"/>
    </source>
</evidence>
<dbReference type="EMBL" id="CP047591">
    <property type="protein sequence ID" value="QHI72867.1"/>
    <property type="molecule type" value="Genomic_DNA"/>
</dbReference>
<dbReference type="InterPro" id="IPR044068">
    <property type="entry name" value="CB"/>
</dbReference>
<comment type="similarity">
    <text evidence="2">Belongs to the 'phage' integrase family.</text>
</comment>
<dbReference type="Pfam" id="PF14659">
    <property type="entry name" value="Phage_int_SAM_3"/>
    <property type="match status" value="1"/>
</dbReference>
<gene>
    <name evidence="9" type="ORF">Ami3637_11035</name>
</gene>
<dbReference type="GO" id="GO:0003677">
    <property type="term" value="F:DNA binding"/>
    <property type="evidence" value="ECO:0007669"/>
    <property type="project" value="UniProtKB-UniRule"/>
</dbReference>
<dbReference type="KEGG" id="amic:Ami3637_11035"/>
<evidence type="ECO:0000256" key="3">
    <source>
        <dbReference type="ARBA" id="ARBA00022908"/>
    </source>
</evidence>
<dbReference type="Gene3D" id="1.10.150.130">
    <property type="match status" value="1"/>
</dbReference>
<evidence type="ECO:0000256" key="2">
    <source>
        <dbReference type="ARBA" id="ARBA00008857"/>
    </source>
</evidence>
<keyword evidence="5" id="KW-0233">DNA recombination</keyword>
<dbReference type="InterPro" id="IPR004107">
    <property type="entry name" value="Integrase_SAM-like_N"/>
</dbReference>
<keyword evidence="3" id="KW-0229">DNA integration</keyword>
<protein>
    <submittedName>
        <fullName evidence="9">Tyrosine-type recombinase/integrase</fullName>
    </submittedName>
</protein>
<dbReference type="AlphaFoldDB" id="A0A6P1MG44"/>
<organism evidence="9 10">
    <name type="scientific">Aminipila terrae</name>
    <dbReference type="NCBI Taxonomy" id="2697030"/>
    <lineage>
        <taxon>Bacteria</taxon>
        <taxon>Bacillati</taxon>
        <taxon>Bacillota</taxon>
        <taxon>Clostridia</taxon>
        <taxon>Peptostreptococcales</taxon>
        <taxon>Anaerovoracaceae</taxon>
        <taxon>Aminipila</taxon>
    </lineage>
</organism>
<dbReference type="SUPFAM" id="SSF56349">
    <property type="entry name" value="DNA breaking-rejoining enzymes"/>
    <property type="match status" value="1"/>
</dbReference>